<dbReference type="Gene3D" id="2.60.40.10">
    <property type="entry name" value="Immunoglobulins"/>
    <property type="match status" value="1"/>
</dbReference>
<dbReference type="GO" id="GO:0005615">
    <property type="term" value="C:extracellular space"/>
    <property type="evidence" value="ECO:0007669"/>
    <property type="project" value="TreeGrafter"/>
</dbReference>
<evidence type="ECO:0000256" key="2">
    <source>
        <dbReference type="ARBA" id="ARBA00022525"/>
    </source>
</evidence>
<evidence type="ECO:0000259" key="5">
    <source>
        <dbReference type="PROSITE" id="PS50093"/>
    </source>
</evidence>
<dbReference type="STRING" id="550983.A4R26_22975"/>
<sequence length="809" mass="88546">MKYFYLLIALTSIFINGFSQTSCVTIRGNAKSGKFKQLLLDTKGPYQSDTSQPEIVAAAWTCASGGYSTCNFRGLFWYDVSSVPANATVVSAKLHLFAKTNAINGYYGSPTYGSANTALLQKVTTSWTVANTGWLNQPAATTTNQKTLPQSTSQAQNYVVDVTDFVQSWVGQPNTNYGMLLRLQNESYYNSMIFNSGQATDSTLQPRLEICYTEPAPPPTCNNSLVIKGNPFSGKFQQALMGTSHPTASDTAQPEIVAAAWTCSAGGFPTCNFRSMLRYDVSSIPADAVVSNAKLYLYAKTNNINGNPGNPTFGTANTALLQKATSAWNLATVSWNNQPAVSTTGQKTLPQSTGTAQNYVVDVTDFVQSWVNKPDSNYGMMLRLQAESYYNSMVFNSGQAKDSSLQPRLEICYTVPVTGTDSCRGNFTDSLIENNPLKKLFVAHTWNSGNKKPVLICWNFGDGKDTCISYTSSNTNYSITHNYSTHGNYDICVTIKYEGGCESSYCRKITIFGTPSTTPACTNSKSLIVRGDRVSGKFKQLFLDSNAPFASDTTQPELGAAAWTCNAGGYPICDFRSLFRYELSSLPTHTRITSAKLHLYAKTNNINGVYGSPTYGSNNTGLLQEVTAPWTVGGTGWNNQPATTTARQKQLTQSSSTAQNYVVDITDFVQTWVKHPEQNNGMLLRLQSEQYYNSLIFNSGQAPDSLKPRLEICYQIEDADSNNVEVKLYPNPTTGPLLAWVYTNSAQKGAASLYDLRGNLKQVLKHSISYYVGVNVITFNINRVSVPAGQYYVKIQVGGTIKTFKIMVL</sequence>
<dbReference type="GO" id="GO:0005125">
    <property type="term" value="F:cytokine activity"/>
    <property type="evidence" value="ECO:0007669"/>
    <property type="project" value="TreeGrafter"/>
</dbReference>
<dbReference type="NCBIfam" id="TIGR04183">
    <property type="entry name" value="Por_Secre_tail"/>
    <property type="match status" value="1"/>
</dbReference>
<evidence type="ECO:0000313" key="7">
    <source>
        <dbReference type="Proteomes" id="UP000192276"/>
    </source>
</evidence>
<dbReference type="Pfam" id="PF18911">
    <property type="entry name" value="PKD_4"/>
    <property type="match status" value="1"/>
</dbReference>
<dbReference type="InterPro" id="IPR013783">
    <property type="entry name" value="Ig-like_fold"/>
</dbReference>
<dbReference type="Proteomes" id="UP000192276">
    <property type="component" value="Unassembled WGS sequence"/>
</dbReference>
<proteinExistence type="predicted"/>
<comment type="subcellular location">
    <subcellularLocation>
        <location evidence="1">Secreted</location>
    </subcellularLocation>
</comment>
<feature type="signal peptide" evidence="4">
    <location>
        <begin position="1"/>
        <end position="21"/>
    </location>
</feature>
<keyword evidence="2" id="KW-0964">Secreted</keyword>
<keyword evidence="3 4" id="KW-0732">Signal</keyword>
<organism evidence="6 7">
    <name type="scientific">Niastella populi</name>
    <dbReference type="NCBI Taxonomy" id="550983"/>
    <lineage>
        <taxon>Bacteria</taxon>
        <taxon>Pseudomonadati</taxon>
        <taxon>Bacteroidota</taxon>
        <taxon>Chitinophagia</taxon>
        <taxon>Chitinophagales</taxon>
        <taxon>Chitinophagaceae</taxon>
        <taxon>Niastella</taxon>
    </lineage>
</organism>
<dbReference type="AlphaFoldDB" id="A0A1V9FI10"/>
<feature type="domain" description="PKD" evidence="5">
    <location>
        <begin position="453"/>
        <end position="495"/>
    </location>
</feature>
<protein>
    <recommendedName>
        <fullName evidence="5">PKD domain-containing protein</fullName>
    </recommendedName>
</protein>
<gene>
    <name evidence="6" type="ORF">A4R26_22975</name>
</gene>
<dbReference type="InterPro" id="IPR026444">
    <property type="entry name" value="Secre_tail"/>
</dbReference>
<dbReference type="PROSITE" id="PS50093">
    <property type="entry name" value="PKD"/>
    <property type="match status" value="1"/>
</dbReference>
<dbReference type="PANTHER" id="PTHR11848">
    <property type="entry name" value="TGF-BETA FAMILY"/>
    <property type="match status" value="1"/>
</dbReference>
<dbReference type="Pfam" id="PF24517">
    <property type="entry name" value="CBM96"/>
    <property type="match status" value="3"/>
</dbReference>
<dbReference type="EMBL" id="LWBP01000189">
    <property type="protein sequence ID" value="OQP57970.1"/>
    <property type="molecule type" value="Genomic_DNA"/>
</dbReference>
<name>A0A1V9FI10_9BACT</name>
<dbReference type="InterPro" id="IPR035986">
    <property type="entry name" value="PKD_dom_sf"/>
</dbReference>
<dbReference type="NCBIfam" id="NF033679">
    <property type="entry name" value="DNRLRE_dom"/>
    <property type="match status" value="3"/>
</dbReference>
<evidence type="ECO:0000256" key="1">
    <source>
        <dbReference type="ARBA" id="ARBA00004613"/>
    </source>
</evidence>
<dbReference type="InterPro" id="IPR015615">
    <property type="entry name" value="TGF-beta-rel"/>
</dbReference>
<dbReference type="RefSeq" id="WP_081166390.1">
    <property type="nucleotide sequence ID" value="NZ_LWBP01000189.1"/>
</dbReference>
<feature type="chain" id="PRO_5013026124" description="PKD domain-containing protein" evidence="4">
    <location>
        <begin position="22"/>
        <end position="809"/>
    </location>
</feature>
<dbReference type="SUPFAM" id="SSF49299">
    <property type="entry name" value="PKD domain"/>
    <property type="match status" value="1"/>
</dbReference>
<accession>A0A1V9FI10</accession>
<evidence type="ECO:0000256" key="3">
    <source>
        <dbReference type="ARBA" id="ARBA00022729"/>
    </source>
</evidence>
<dbReference type="Gene3D" id="2.60.120.970">
    <property type="match status" value="3"/>
</dbReference>
<dbReference type="InterPro" id="IPR000601">
    <property type="entry name" value="PKD_dom"/>
</dbReference>
<evidence type="ECO:0000313" key="6">
    <source>
        <dbReference type="EMBL" id="OQP57970.1"/>
    </source>
</evidence>
<evidence type="ECO:0000256" key="4">
    <source>
        <dbReference type="SAM" id="SignalP"/>
    </source>
</evidence>
<dbReference type="InterPro" id="IPR055372">
    <property type="entry name" value="CBM96"/>
</dbReference>
<keyword evidence="7" id="KW-1185">Reference proteome</keyword>
<reference evidence="7" key="1">
    <citation type="submission" date="2016-04" db="EMBL/GenBank/DDBJ databases">
        <authorList>
            <person name="Chen L."/>
            <person name="Zhuang W."/>
            <person name="Wang G."/>
        </authorList>
    </citation>
    <scope>NUCLEOTIDE SEQUENCE [LARGE SCALE GENOMIC DNA]</scope>
    <source>
        <strain evidence="7">208</strain>
    </source>
</reference>
<dbReference type="OrthoDB" id="661558at2"/>
<comment type="caution">
    <text evidence="6">The sequence shown here is derived from an EMBL/GenBank/DDBJ whole genome shotgun (WGS) entry which is preliminary data.</text>
</comment>